<comment type="catalytic activity">
    <reaction evidence="11">
        <text>dITP + H2O = dIMP + diphosphate + H(+)</text>
        <dbReference type="Rhea" id="RHEA:28342"/>
        <dbReference type="ChEBI" id="CHEBI:15377"/>
        <dbReference type="ChEBI" id="CHEBI:15378"/>
        <dbReference type="ChEBI" id="CHEBI:33019"/>
        <dbReference type="ChEBI" id="CHEBI:61194"/>
        <dbReference type="ChEBI" id="CHEBI:61382"/>
        <dbReference type="EC" id="3.6.1.66"/>
    </reaction>
    <physiologicalReaction direction="left-to-right" evidence="11">
        <dbReference type="Rhea" id="RHEA:28343"/>
    </physiologicalReaction>
</comment>
<name>A0AAD5MHU7_PARTN</name>
<evidence type="ECO:0000256" key="13">
    <source>
        <dbReference type="HAMAP-Rule" id="MF_03148"/>
    </source>
</evidence>
<comment type="catalytic activity">
    <reaction evidence="10">
        <text>ITP + H2O = IMP + diphosphate + H(+)</text>
        <dbReference type="Rhea" id="RHEA:29399"/>
        <dbReference type="ChEBI" id="CHEBI:15377"/>
        <dbReference type="ChEBI" id="CHEBI:15378"/>
        <dbReference type="ChEBI" id="CHEBI:33019"/>
        <dbReference type="ChEBI" id="CHEBI:58053"/>
        <dbReference type="ChEBI" id="CHEBI:61402"/>
        <dbReference type="EC" id="3.6.1.66"/>
    </reaction>
    <physiologicalReaction direction="left-to-right" evidence="10">
        <dbReference type="Rhea" id="RHEA:29400"/>
    </physiologicalReaction>
</comment>
<dbReference type="FunFam" id="3.90.950.10:FF:000003">
    <property type="entry name" value="Inosine triphosphate pyrophosphatase"/>
    <property type="match status" value="1"/>
</dbReference>
<evidence type="ECO:0000256" key="5">
    <source>
        <dbReference type="ARBA" id="ARBA00022741"/>
    </source>
</evidence>
<protein>
    <recommendedName>
        <fullName evidence="13">Inosine triphosphate pyrophosphatase</fullName>
        <shortName evidence="13">ITPase</shortName>
        <shortName evidence="13">Inosine triphosphatase</shortName>
        <ecNumber evidence="13">3.6.1.66</ecNumber>
    </recommendedName>
    <alternativeName>
        <fullName evidence="13">Non-canonical purine NTP pyrophosphatase</fullName>
    </alternativeName>
    <alternativeName>
        <fullName evidence="13">Non-standard purine NTP pyrophosphatase</fullName>
    </alternativeName>
    <alternativeName>
        <fullName evidence="13">Nucleoside-triphosphate diphosphatase</fullName>
    </alternativeName>
    <alternativeName>
        <fullName evidence="13">Nucleoside-triphosphate pyrophosphatase</fullName>
        <shortName evidence="13">NTPase</shortName>
    </alternativeName>
    <alternativeName>
        <fullName evidence="13">XTP/dITP diphosphatase</fullName>
    </alternativeName>
</protein>
<dbReference type="GO" id="GO:0035870">
    <property type="term" value="F:dITP diphosphatase activity"/>
    <property type="evidence" value="ECO:0007669"/>
    <property type="project" value="UniProtKB-UniRule"/>
</dbReference>
<dbReference type="EMBL" id="JAHQIW010000411">
    <property type="protein sequence ID" value="KAJ1347941.1"/>
    <property type="molecule type" value="Genomic_DNA"/>
</dbReference>
<dbReference type="PANTHER" id="PTHR11067:SF9">
    <property type="entry name" value="INOSINE TRIPHOSPHATE PYROPHOSPHATASE"/>
    <property type="match status" value="1"/>
</dbReference>
<dbReference type="PANTHER" id="PTHR11067">
    <property type="entry name" value="INOSINE TRIPHOSPHATE PYROPHOSPHATASE/HAM1 PROTEIN"/>
    <property type="match status" value="1"/>
</dbReference>
<evidence type="ECO:0000256" key="1">
    <source>
        <dbReference type="ARBA" id="ARBA00004496"/>
    </source>
</evidence>
<comment type="catalytic activity">
    <reaction evidence="13">
        <text>XTP + H2O = XMP + diphosphate + H(+)</text>
        <dbReference type="Rhea" id="RHEA:28610"/>
        <dbReference type="ChEBI" id="CHEBI:15377"/>
        <dbReference type="ChEBI" id="CHEBI:15378"/>
        <dbReference type="ChEBI" id="CHEBI:33019"/>
        <dbReference type="ChEBI" id="CHEBI:57464"/>
        <dbReference type="ChEBI" id="CHEBI:61314"/>
        <dbReference type="EC" id="3.6.1.66"/>
    </reaction>
</comment>
<proteinExistence type="inferred from homology"/>
<evidence type="ECO:0000256" key="2">
    <source>
        <dbReference type="ARBA" id="ARBA00008023"/>
    </source>
</evidence>
<keyword evidence="7 13" id="KW-0460">Magnesium</keyword>
<dbReference type="Proteomes" id="UP001196413">
    <property type="component" value="Unassembled WGS sequence"/>
</dbReference>
<comment type="caution">
    <text evidence="14">The sequence shown here is derived from an EMBL/GenBank/DDBJ whole genome shotgun (WGS) entry which is preliminary data.</text>
</comment>
<keyword evidence="15" id="KW-1185">Reference proteome</keyword>
<comment type="subcellular location">
    <subcellularLocation>
        <location evidence="1 13">Cytoplasm</location>
    </subcellularLocation>
</comment>
<keyword evidence="6 13" id="KW-0378">Hydrolase</keyword>
<comment type="function">
    <text evidence="13">Pyrophosphatase that hydrolyzes non-canonical purine nucleotides such as inosine triphosphate (ITP), deoxyinosine triphosphate (dITP) or xanthosine 5'-triphosphate (XTP) to their respective monophosphate derivatives. The enzyme does not distinguish between the deoxy- and ribose forms. Probably excludes non-canonical purines from RNA and DNA precursor pools, thus preventing their incorporation into RNA and DNA and avoiding chromosomal lesions.</text>
</comment>
<evidence type="ECO:0000256" key="10">
    <source>
        <dbReference type="ARBA" id="ARBA00093218"/>
    </source>
</evidence>
<dbReference type="InterPro" id="IPR027502">
    <property type="entry name" value="ITPase"/>
</dbReference>
<comment type="function">
    <text evidence="9">Pyrophosphatase that hydrolyzes the non-canonical purine nucleotides inosine triphosphate (ITP), deoxyinosine triphosphate (dITP) as well as 2'-deoxy-N-6-hydroxylaminopurine triphosphate (dHAPTP) and xanthosine 5'-triphosphate (XTP) to their respective monophosphate derivatives. The enzyme does not distinguish between the deoxy- and ribose forms. Probably excludes non-canonical purines from RNA and DNA precursor pools, thus preventing their incorporation into RNA and DNA and avoiding chromosomal lesions.</text>
</comment>
<evidence type="ECO:0000256" key="3">
    <source>
        <dbReference type="ARBA" id="ARBA00022490"/>
    </source>
</evidence>
<dbReference type="GO" id="GO:0009117">
    <property type="term" value="P:nucleotide metabolic process"/>
    <property type="evidence" value="ECO:0007669"/>
    <property type="project" value="UniProtKB-KW"/>
</dbReference>
<feature type="binding site" evidence="13">
    <location>
        <position position="71"/>
    </location>
    <ligand>
        <name>Mg(2+)</name>
        <dbReference type="ChEBI" id="CHEBI:18420"/>
    </ligand>
</feature>
<evidence type="ECO:0000256" key="11">
    <source>
        <dbReference type="ARBA" id="ARBA00093255"/>
    </source>
</evidence>
<evidence type="ECO:0000256" key="6">
    <source>
        <dbReference type="ARBA" id="ARBA00022801"/>
    </source>
</evidence>
<accession>A0AAD5MHU7</accession>
<dbReference type="Gene3D" id="3.90.950.10">
    <property type="match status" value="1"/>
</dbReference>
<evidence type="ECO:0000256" key="4">
    <source>
        <dbReference type="ARBA" id="ARBA00022723"/>
    </source>
</evidence>
<dbReference type="GO" id="GO:0046872">
    <property type="term" value="F:metal ion binding"/>
    <property type="evidence" value="ECO:0007669"/>
    <property type="project" value="UniProtKB-KW"/>
</dbReference>
<comment type="catalytic activity">
    <reaction evidence="12">
        <text>N(6)-hydroxy-dATP + H2O = N(6)-hydroxy-dAMP + diphosphate + H(+)</text>
        <dbReference type="Rhea" id="RHEA:83971"/>
        <dbReference type="ChEBI" id="CHEBI:15377"/>
        <dbReference type="ChEBI" id="CHEBI:15378"/>
        <dbReference type="ChEBI" id="CHEBI:33019"/>
        <dbReference type="ChEBI" id="CHEBI:233529"/>
        <dbReference type="ChEBI" id="CHEBI:233530"/>
    </reaction>
    <physiologicalReaction direction="left-to-right" evidence="12">
        <dbReference type="Rhea" id="RHEA:83972"/>
    </physiologicalReaction>
</comment>
<comment type="similarity">
    <text evidence="2 13">Belongs to the HAM1 NTPase family.</text>
</comment>
<feature type="binding site" evidence="13">
    <location>
        <position position="55"/>
    </location>
    <ligand>
        <name>ITP</name>
        <dbReference type="ChEBI" id="CHEBI:61402"/>
    </ligand>
</feature>
<keyword evidence="13" id="KW-0464">Manganese</keyword>
<dbReference type="GO" id="GO:0036222">
    <property type="term" value="F:XTP diphosphatase activity"/>
    <property type="evidence" value="ECO:0007669"/>
    <property type="project" value="UniProtKB-UniRule"/>
</dbReference>
<keyword evidence="3 13" id="KW-0963">Cytoplasm</keyword>
<evidence type="ECO:0000256" key="12">
    <source>
        <dbReference type="ARBA" id="ARBA00093271"/>
    </source>
</evidence>
<dbReference type="InterPro" id="IPR029001">
    <property type="entry name" value="ITPase-like_fam"/>
</dbReference>
<feature type="binding site" evidence="13">
    <location>
        <begin position="175"/>
        <end position="176"/>
    </location>
    <ligand>
        <name>ITP</name>
        <dbReference type="ChEBI" id="CHEBI:61402"/>
    </ligand>
</feature>
<dbReference type="HAMAP" id="MF_03148">
    <property type="entry name" value="HAM1_NTPase"/>
    <property type="match status" value="1"/>
</dbReference>
<keyword evidence="8 13" id="KW-0546">Nucleotide metabolism</keyword>
<evidence type="ECO:0000313" key="14">
    <source>
        <dbReference type="EMBL" id="KAJ1347941.1"/>
    </source>
</evidence>
<comment type="subunit">
    <text evidence="13">Homodimer.</text>
</comment>
<dbReference type="Pfam" id="PF01725">
    <property type="entry name" value="Ham1p_like"/>
    <property type="match status" value="1"/>
</dbReference>
<dbReference type="InterPro" id="IPR002637">
    <property type="entry name" value="RdgB/HAM1"/>
</dbReference>
<evidence type="ECO:0000256" key="9">
    <source>
        <dbReference type="ARBA" id="ARBA00054940"/>
    </source>
</evidence>
<dbReference type="GO" id="GO:0000166">
    <property type="term" value="F:nucleotide binding"/>
    <property type="evidence" value="ECO:0007669"/>
    <property type="project" value="UniProtKB-KW"/>
</dbReference>
<gene>
    <name evidence="14" type="primary">HAP1_1</name>
    <name evidence="14" type="ORF">KIN20_003128</name>
</gene>
<dbReference type="CDD" id="cd00515">
    <property type="entry name" value="HAM1"/>
    <property type="match status" value="1"/>
</dbReference>
<reference evidence="14" key="1">
    <citation type="submission" date="2021-06" db="EMBL/GenBank/DDBJ databases">
        <title>Parelaphostrongylus tenuis whole genome reference sequence.</title>
        <authorList>
            <person name="Garwood T.J."/>
            <person name="Larsen P.A."/>
            <person name="Fountain-Jones N.M."/>
            <person name="Garbe J.R."/>
            <person name="Macchietto M.G."/>
            <person name="Kania S.A."/>
            <person name="Gerhold R.W."/>
            <person name="Richards J.E."/>
            <person name="Wolf T.M."/>
        </authorList>
    </citation>
    <scope>NUCLEOTIDE SEQUENCE</scope>
    <source>
        <strain evidence="14">MNPRO001-30</strain>
        <tissue evidence="14">Meninges</tissue>
    </source>
</reference>
<feature type="binding site" evidence="13">
    <location>
        <position position="43"/>
    </location>
    <ligand>
        <name>Mg(2+)</name>
        <dbReference type="ChEBI" id="CHEBI:18420"/>
    </ligand>
</feature>
<feature type="binding site" evidence="13">
    <location>
        <position position="170"/>
    </location>
    <ligand>
        <name>ITP</name>
        <dbReference type="ChEBI" id="CHEBI:61402"/>
    </ligand>
</feature>
<comment type="caution">
    <text evidence="13">Lacks conserved residue(s) required for the propagation of feature annotation.</text>
</comment>
<comment type="cofactor">
    <cofactor evidence="13">
        <name>Mg(2+)</name>
        <dbReference type="ChEBI" id="CHEBI:18420"/>
    </cofactor>
    <cofactor evidence="13">
        <name>Mn(2+)</name>
        <dbReference type="ChEBI" id="CHEBI:29035"/>
    </cofactor>
    <text evidence="13">Binds 1 divalent metal cation per subunit; can use either Mg(2+) or Mn(2+).</text>
</comment>
<dbReference type="EC" id="3.6.1.66" evidence="13"/>
<dbReference type="GO" id="GO:0005737">
    <property type="term" value="C:cytoplasm"/>
    <property type="evidence" value="ECO:0007669"/>
    <property type="project" value="UniProtKB-SubCell"/>
</dbReference>
<keyword evidence="4 13" id="KW-0479">Metal-binding</keyword>
<feature type="binding site" evidence="13">
    <location>
        <begin position="147"/>
        <end position="150"/>
    </location>
    <ligand>
        <name>ITP</name>
        <dbReference type="ChEBI" id="CHEBI:61402"/>
    </ligand>
</feature>
<evidence type="ECO:0000256" key="8">
    <source>
        <dbReference type="ARBA" id="ARBA00023080"/>
    </source>
</evidence>
<organism evidence="14 15">
    <name type="scientific">Parelaphostrongylus tenuis</name>
    <name type="common">Meningeal worm</name>
    <dbReference type="NCBI Taxonomy" id="148309"/>
    <lineage>
        <taxon>Eukaryota</taxon>
        <taxon>Metazoa</taxon>
        <taxon>Ecdysozoa</taxon>
        <taxon>Nematoda</taxon>
        <taxon>Chromadorea</taxon>
        <taxon>Rhabditida</taxon>
        <taxon>Rhabditina</taxon>
        <taxon>Rhabditomorpha</taxon>
        <taxon>Strongyloidea</taxon>
        <taxon>Metastrongylidae</taxon>
        <taxon>Parelaphostrongylus</taxon>
    </lineage>
</organism>
<dbReference type="AlphaFoldDB" id="A0AAD5MHU7"/>
<dbReference type="GO" id="GO:0009204">
    <property type="term" value="P:deoxyribonucleoside triphosphate catabolic process"/>
    <property type="evidence" value="ECO:0007669"/>
    <property type="project" value="UniProtKB-UniRule"/>
</dbReference>
<sequence length="191" mass="21353">MLENLGHLLDEYFVTFNKEIKNEFNAGIIGLGTVHSADVDVDEYQGDPEYVAERKARGAVEYVDGPILVEDTSLCFNALGGLPGVYIKWFLKKLGPSGLYQMLAGFDDKSAYAQCIFAFTEGKGQPVHIFKGRCPGHIVPPRGSNDFGWDPCFQPQGFLETFAEMNKETKNKISHRAKALELVKRFLEARK</sequence>
<keyword evidence="5 13" id="KW-0547">Nucleotide-binding</keyword>
<dbReference type="GO" id="GO:0036220">
    <property type="term" value="F:ITP diphosphatase activity"/>
    <property type="evidence" value="ECO:0007669"/>
    <property type="project" value="UniProtKB-UniRule"/>
</dbReference>
<evidence type="ECO:0000313" key="15">
    <source>
        <dbReference type="Proteomes" id="UP001196413"/>
    </source>
</evidence>
<dbReference type="SUPFAM" id="SSF52972">
    <property type="entry name" value="ITPase-like"/>
    <property type="match status" value="1"/>
</dbReference>
<feature type="binding site" evidence="13">
    <location>
        <begin position="71"/>
        <end position="72"/>
    </location>
    <ligand>
        <name>ITP</name>
        <dbReference type="ChEBI" id="CHEBI:61402"/>
    </ligand>
</feature>
<evidence type="ECO:0000256" key="7">
    <source>
        <dbReference type="ARBA" id="ARBA00022842"/>
    </source>
</evidence>